<comment type="caution">
    <text evidence="1">The sequence shown here is derived from an EMBL/GenBank/DDBJ whole genome shotgun (WGS) entry which is preliminary data.</text>
</comment>
<gene>
    <name evidence="1" type="ORF">CDAR_90491</name>
</gene>
<dbReference type="Proteomes" id="UP001054837">
    <property type="component" value="Unassembled WGS sequence"/>
</dbReference>
<keyword evidence="2" id="KW-1185">Reference proteome</keyword>
<name>A0AAV4VD10_9ARAC</name>
<accession>A0AAV4VD10</accession>
<evidence type="ECO:0000313" key="1">
    <source>
        <dbReference type="EMBL" id="GIY67884.1"/>
    </source>
</evidence>
<evidence type="ECO:0000313" key="2">
    <source>
        <dbReference type="Proteomes" id="UP001054837"/>
    </source>
</evidence>
<organism evidence="1 2">
    <name type="scientific">Caerostris darwini</name>
    <dbReference type="NCBI Taxonomy" id="1538125"/>
    <lineage>
        <taxon>Eukaryota</taxon>
        <taxon>Metazoa</taxon>
        <taxon>Ecdysozoa</taxon>
        <taxon>Arthropoda</taxon>
        <taxon>Chelicerata</taxon>
        <taxon>Arachnida</taxon>
        <taxon>Araneae</taxon>
        <taxon>Araneomorphae</taxon>
        <taxon>Entelegynae</taxon>
        <taxon>Araneoidea</taxon>
        <taxon>Araneidae</taxon>
        <taxon>Caerostris</taxon>
    </lineage>
</organism>
<sequence length="158" mass="18272">MDSIYRELIHENNTPFFTKRHYRAGDISFKKRGVCVEEREKKNSLRSGRLAGPLSLQMAALLSVKGRSDTRQGLCMKGAPLFMKNMNPLPFQSYLERFVPGRFCSLNNSSPFSCCRGLERPAFFRKLVPDRLSSFLTRTQKNWLDVYRLPLGFIGVEW</sequence>
<proteinExistence type="predicted"/>
<reference evidence="1 2" key="1">
    <citation type="submission" date="2021-06" db="EMBL/GenBank/DDBJ databases">
        <title>Caerostris darwini draft genome.</title>
        <authorList>
            <person name="Kono N."/>
            <person name="Arakawa K."/>
        </authorList>
    </citation>
    <scope>NUCLEOTIDE SEQUENCE [LARGE SCALE GENOMIC DNA]</scope>
</reference>
<dbReference type="EMBL" id="BPLQ01012787">
    <property type="protein sequence ID" value="GIY67884.1"/>
    <property type="molecule type" value="Genomic_DNA"/>
</dbReference>
<protein>
    <submittedName>
        <fullName evidence="1">Uncharacterized protein</fullName>
    </submittedName>
</protein>
<dbReference type="AlphaFoldDB" id="A0AAV4VD10"/>